<name>A0A0X3NSF6_SCHSO</name>
<proteinExistence type="predicted"/>
<evidence type="ECO:0000313" key="2">
    <source>
        <dbReference type="EMBL" id="JAP42811.1"/>
    </source>
</evidence>
<reference evidence="2" key="1">
    <citation type="submission" date="2016-01" db="EMBL/GenBank/DDBJ databases">
        <title>Reference transcriptome for the parasite Schistocephalus solidus: insights into the molecular evolution of parasitism.</title>
        <authorList>
            <person name="Hebert F.O."/>
            <person name="Grambauer S."/>
            <person name="Barber I."/>
            <person name="Landry C.R."/>
            <person name="Aubin-Horth N."/>
        </authorList>
    </citation>
    <scope>NUCLEOTIDE SEQUENCE</scope>
</reference>
<dbReference type="AlphaFoldDB" id="A0A0X3NSF6"/>
<feature type="non-terminal residue" evidence="2">
    <location>
        <position position="1"/>
    </location>
</feature>
<dbReference type="EMBL" id="GEEE01020414">
    <property type="protein sequence ID" value="JAP42811.1"/>
    <property type="molecule type" value="Transcribed_RNA"/>
</dbReference>
<organism evidence="2">
    <name type="scientific">Schistocephalus solidus</name>
    <name type="common">Tapeworm</name>
    <dbReference type="NCBI Taxonomy" id="70667"/>
    <lineage>
        <taxon>Eukaryota</taxon>
        <taxon>Metazoa</taxon>
        <taxon>Spiralia</taxon>
        <taxon>Lophotrochozoa</taxon>
        <taxon>Platyhelminthes</taxon>
        <taxon>Cestoda</taxon>
        <taxon>Eucestoda</taxon>
        <taxon>Diphyllobothriidea</taxon>
        <taxon>Diphyllobothriidae</taxon>
        <taxon>Schistocephalus</taxon>
    </lineage>
</organism>
<sequence>QFSIAAQTQPFTYVAERCEVLSHKSSNTSEYSISVAVHRNRGYKYYERICPVDIITSTRNTVIKAQFTVSQISEAKLFLRPPQWDATESRSCSTLTHRSSFISLYTSSVSIALPNSGVSSSCCSLCEDDLTKTVTAVDPYSACRDGAETYVITGPGLSGNVNNMDTTFESSRYREGAQTFTLNVRELSGNVYNIDAELTTSAETCSLTNCSELEGVAALYEQVSPADFCGDDRVKPCAECAGDQLEQQPEAINHGSSPTENKGLSHPVESNRGSSSYGIRPTRSVFTPPLSSAASGDFGMNSGGDWPVSFVESTRAIAVACGDHPSNTTISSQCTLSSPEPRSRRRRRLRRLLTNLLSCCILPNEIDSCD</sequence>
<protein>
    <submittedName>
        <fullName evidence="2">Uncharacterized protein</fullName>
    </submittedName>
</protein>
<gene>
    <name evidence="2" type="ORF">TR121588</name>
</gene>
<evidence type="ECO:0000256" key="1">
    <source>
        <dbReference type="SAM" id="MobiDB-lite"/>
    </source>
</evidence>
<feature type="region of interest" description="Disordered" evidence="1">
    <location>
        <begin position="250"/>
        <end position="281"/>
    </location>
</feature>
<accession>A0A0X3NSF6</accession>